<reference evidence="11 13" key="1">
    <citation type="journal article" date="2011" name="Science">
        <title>Comparative functional genomics of the fission yeasts.</title>
        <authorList>
            <person name="Rhind N."/>
            <person name="Chen Z."/>
            <person name="Yassour M."/>
            <person name="Thompson D.A."/>
            <person name="Haas B.J."/>
            <person name="Habib N."/>
            <person name="Wapinski I."/>
            <person name="Roy S."/>
            <person name="Lin M.F."/>
            <person name="Heiman D.I."/>
            <person name="Young S.K."/>
            <person name="Furuya K."/>
            <person name="Guo Y."/>
            <person name="Pidoux A."/>
            <person name="Chen H.M."/>
            <person name="Robbertse B."/>
            <person name="Goldberg J.M."/>
            <person name="Aoki K."/>
            <person name="Bayne E.H."/>
            <person name="Berlin A.M."/>
            <person name="Desjardins C.A."/>
            <person name="Dobbs E."/>
            <person name="Dukaj L."/>
            <person name="Fan L."/>
            <person name="FitzGerald M.G."/>
            <person name="French C."/>
            <person name="Gujja S."/>
            <person name="Hansen K."/>
            <person name="Keifenheim D."/>
            <person name="Levin J.Z."/>
            <person name="Mosher R.A."/>
            <person name="Mueller C.A."/>
            <person name="Pfiffner J."/>
            <person name="Priest M."/>
            <person name="Russ C."/>
            <person name="Smialowska A."/>
            <person name="Swoboda P."/>
            <person name="Sykes S.M."/>
            <person name="Vaughn M."/>
            <person name="Vengrova S."/>
            <person name="Yoder R."/>
            <person name="Zeng Q."/>
            <person name="Allshire R."/>
            <person name="Baulcombe D."/>
            <person name="Birren B.W."/>
            <person name="Brown W."/>
            <person name="Ekwall K."/>
            <person name="Kellis M."/>
            <person name="Leatherwood J."/>
            <person name="Levin H."/>
            <person name="Margalit H."/>
            <person name="Martienssen R."/>
            <person name="Nieduszynski C.A."/>
            <person name="Spatafora J.W."/>
            <person name="Friedman N."/>
            <person name="Dalgaard J.Z."/>
            <person name="Baumann P."/>
            <person name="Niki H."/>
            <person name="Regev A."/>
            <person name="Nusbaum C."/>
        </authorList>
    </citation>
    <scope>NUCLEOTIDE SEQUENCE [LARGE SCALE GENOMIC DNA]</scope>
    <source>
        <strain evidence="13">yFS275 / FY16936</strain>
    </source>
</reference>
<evidence type="ECO:0000256" key="3">
    <source>
        <dbReference type="ARBA" id="ARBA00022679"/>
    </source>
</evidence>
<dbReference type="EC" id="2.3.1.48" evidence="2"/>
<sequence>MAELSSLLAANIAQGDSVDVVHLRTKFTPCKGLFGEKAMKSDETHNASASNHLFLLSQDHLFVFGLEIIVYDTQERRYIFVSKADSTGFQTSKLSVLRPATVAILLHLVHSEHVRPVQAKETVICFFAISQGQYLFPESANNGKKHVCSDTDLVKWWVKVLESVRKQLEDNKVSSVSKEPQQKPRKEKSLEVKVEESVTGHLYVPGFTNLKQFFPNEFWFSDTVFDNGTATKLIPRFPDDPKARYLDELELQNDDMQTDKFWETLSFRQECCSGKLVAFFSLCIPQVSTVSKPSGLLVGPKLYQKMYSQLLQYSFVSPAVTKESTLGFLGSLQRVFARKKGEHFRVYETINGCNKDTLNETKPLNKRNVNSDTSRPMNVLIPRKKQKTH</sequence>
<dbReference type="VEuPathDB" id="FungiDB:SJAG_01204"/>
<dbReference type="Proteomes" id="UP000001744">
    <property type="component" value="Unassembled WGS sequence"/>
</dbReference>
<evidence type="ECO:0000256" key="7">
    <source>
        <dbReference type="ARBA" id="ARBA00023163"/>
    </source>
</evidence>
<comment type="subcellular location">
    <subcellularLocation>
        <location evidence="1">Nucleus</location>
    </subcellularLocation>
</comment>
<dbReference type="InterPro" id="IPR016849">
    <property type="entry name" value="Rtt109"/>
</dbReference>
<dbReference type="AlphaFoldDB" id="B6K015"/>
<evidence type="ECO:0000256" key="2">
    <source>
        <dbReference type="ARBA" id="ARBA00013184"/>
    </source>
</evidence>
<gene>
    <name evidence="12" type="primary">rtt109</name>
    <name evidence="11" type="ORF">SJAG_01204</name>
</gene>
<keyword evidence="7" id="KW-0804">Transcription</keyword>
<evidence type="ECO:0000256" key="4">
    <source>
        <dbReference type="ARBA" id="ARBA00022763"/>
    </source>
</evidence>
<name>B6K015_SCHJY</name>
<dbReference type="InterPro" id="IPR051236">
    <property type="entry name" value="HAT_RTT109-like"/>
</dbReference>
<evidence type="ECO:0000256" key="1">
    <source>
        <dbReference type="ARBA" id="ARBA00004123"/>
    </source>
</evidence>
<dbReference type="InterPro" id="IPR013178">
    <property type="entry name" value="Histone_AcTrfase_Rtt109/CBP"/>
</dbReference>
<evidence type="ECO:0000313" key="11">
    <source>
        <dbReference type="EMBL" id="EEB06165.1"/>
    </source>
</evidence>
<dbReference type="OMA" id="FARAQPQ"/>
<dbReference type="eggNOG" id="KOG4534">
    <property type="taxonomic scope" value="Eukaryota"/>
</dbReference>
<organism evidence="11 13">
    <name type="scientific">Schizosaccharomyces japonicus (strain yFS275 / FY16936)</name>
    <name type="common">Fission yeast</name>
    <dbReference type="NCBI Taxonomy" id="402676"/>
    <lineage>
        <taxon>Eukaryota</taxon>
        <taxon>Fungi</taxon>
        <taxon>Dikarya</taxon>
        <taxon>Ascomycota</taxon>
        <taxon>Taphrinomycotina</taxon>
        <taxon>Schizosaccharomycetes</taxon>
        <taxon>Schizosaccharomycetales</taxon>
        <taxon>Schizosaccharomycetaceae</taxon>
        <taxon>Schizosaccharomyces</taxon>
    </lineage>
</organism>
<dbReference type="Pfam" id="PF08214">
    <property type="entry name" value="HAT_KAT11"/>
    <property type="match status" value="1"/>
</dbReference>
<evidence type="ECO:0000313" key="12">
    <source>
        <dbReference type="JaponicusDB" id="SJAG_01204"/>
    </source>
</evidence>
<keyword evidence="4" id="KW-0227">DNA damage</keyword>
<keyword evidence="8" id="KW-0539">Nucleus</keyword>
<keyword evidence="3" id="KW-0808">Transferase</keyword>
<dbReference type="RefSeq" id="XP_002172458.1">
    <property type="nucleotide sequence ID" value="XM_002172422.2"/>
</dbReference>
<keyword evidence="6" id="KW-0805">Transcription regulation</keyword>
<dbReference type="GO" id="GO:0006355">
    <property type="term" value="P:regulation of DNA-templated transcription"/>
    <property type="evidence" value="ECO:0007669"/>
    <property type="project" value="InterPro"/>
</dbReference>
<feature type="compositionally biased region" description="Polar residues" evidence="10">
    <location>
        <begin position="358"/>
        <end position="376"/>
    </location>
</feature>
<comment type="catalytic activity">
    <reaction evidence="9">
        <text>L-lysyl-[histone] + acetyl-CoA = N(6)-acetyl-L-lysyl-[histone] + CoA + H(+)</text>
        <dbReference type="Rhea" id="RHEA:21992"/>
        <dbReference type="Rhea" id="RHEA-COMP:9845"/>
        <dbReference type="Rhea" id="RHEA-COMP:11338"/>
        <dbReference type="ChEBI" id="CHEBI:15378"/>
        <dbReference type="ChEBI" id="CHEBI:29969"/>
        <dbReference type="ChEBI" id="CHEBI:57287"/>
        <dbReference type="ChEBI" id="CHEBI:57288"/>
        <dbReference type="ChEBI" id="CHEBI:61930"/>
        <dbReference type="EC" id="2.3.1.48"/>
    </reaction>
    <physiologicalReaction direction="left-to-right" evidence="9">
        <dbReference type="Rhea" id="RHEA:21993"/>
    </physiologicalReaction>
</comment>
<dbReference type="SMART" id="SM01250">
    <property type="entry name" value="KAT11"/>
    <property type="match status" value="1"/>
</dbReference>
<dbReference type="HOGENOM" id="CLU_740004_0_0_1"/>
<evidence type="ECO:0000256" key="5">
    <source>
        <dbReference type="ARBA" id="ARBA00022990"/>
    </source>
</evidence>
<feature type="region of interest" description="Disordered" evidence="10">
    <location>
        <begin position="358"/>
        <end position="389"/>
    </location>
</feature>
<dbReference type="PANTHER" id="PTHR31571:SF2">
    <property type="entry name" value="HISTONE ACETYLTRANSFERASE RTT109"/>
    <property type="match status" value="1"/>
</dbReference>
<accession>B6K015</accession>
<proteinExistence type="predicted"/>
<dbReference type="PANTHER" id="PTHR31571">
    <property type="entry name" value="ALTERED INHERITANCE OF MITOCHONDRIA PROTEIN 6"/>
    <property type="match status" value="1"/>
</dbReference>
<dbReference type="GO" id="GO:0006974">
    <property type="term" value="P:DNA damage response"/>
    <property type="evidence" value="ECO:0000318"/>
    <property type="project" value="GO_Central"/>
</dbReference>
<dbReference type="GO" id="GO:0032931">
    <property type="term" value="F:histone H3K56 acetyltransferase activity"/>
    <property type="evidence" value="ECO:0000318"/>
    <property type="project" value="GO_Central"/>
</dbReference>
<evidence type="ECO:0000256" key="6">
    <source>
        <dbReference type="ARBA" id="ARBA00023015"/>
    </source>
</evidence>
<protein>
    <recommendedName>
        <fullName evidence="2">histone acetyltransferase</fullName>
        <ecNumber evidence="2">2.3.1.48</ecNumber>
    </recommendedName>
</protein>
<keyword evidence="5" id="KW-0007">Acetylation</keyword>
<keyword evidence="13" id="KW-1185">Reference proteome</keyword>
<dbReference type="EMBL" id="KE651168">
    <property type="protein sequence ID" value="EEB06165.1"/>
    <property type="molecule type" value="Genomic_DNA"/>
</dbReference>
<evidence type="ECO:0000256" key="8">
    <source>
        <dbReference type="ARBA" id="ARBA00023242"/>
    </source>
</evidence>
<dbReference type="OrthoDB" id="3361892at2759"/>
<dbReference type="GeneID" id="7048354"/>
<evidence type="ECO:0000256" key="9">
    <source>
        <dbReference type="ARBA" id="ARBA00048940"/>
    </source>
</evidence>
<dbReference type="STRING" id="402676.B6K015"/>
<dbReference type="PROSITE" id="PS51728">
    <property type="entry name" value="RTT109_HAT"/>
    <property type="match status" value="1"/>
</dbReference>
<evidence type="ECO:0000313" key="13">
    <source>
        <dbReference type="Proteomes" id="UP000001744"/>
    </source>
</evidence>
<evidence type="ECO:0000256" key="10">
    <source>
        <dbReference type="SAM" id="MobiDB-lite"/>
    </source>
</evidence>
<dbReference type="GO" id="GO:0005634">
    <property type="term" value="C:nucleus"/>
    <property type="evidence" value="ECO:0000318"/>
    <property type="project" value="GO_Central"/>
</dbReference>
<dbReference type="JaponicusDB" id="SJAG_01204">
    <property type="gene designation" value="rtt109"/>
</dbReference>